<dbReference type="EMBL" id="NBSK02000002">
    <property type="protein sequence ID" value="KAJ0223493.1"/>
    <property type="molecule type" value="Genomic_DNA"/>
</dbReference>
<feature type="coiled-coil region" evidence="1">
    <location>
        <begin position="86"/>
        <end position="113"/>
    </location>
</feature>
<comment type="caution">
    <text evidence="2">The sequence shown here is derived from an EMBL/GenBank/DDBJ whole genome shotgun (WGS) entry which is preliminary data.</text>
</comment>
<dbReference type="Proteomes" id="UP000235145">
    <property type="component" value="Unassembled WGS sequence"/>
</dbReference>
<proteinExistence type="predicted"/>
<sequence>MIYKNEDPHKEFPTPSQMFECTHKRTDGRTYVDKYDDTAKKIEEMKNYKHLEDRSDAVDPYMIVMNKENDGYRQLYGGLMIPFKENEVERNRLIEMRKEINRTMKKYVELEAM</sequence>
<gene>
    <name evidence="2" type="ORF">LSAT_V11C200068630</name>
</gene>
<evidence type="ECO:0000313" key="3">
    <source>
        <dbReference type="Proteomes" id="UP000235145"/>
    </source>
</evidence>
<dbReference type="AlphaFoldDB" id="A0A9R1WJZ5"/>
<accession>A0A9R1WJZ5</accession>
<keyword evidence="3" id="KW-1185">Reference proteome</keyword>
<evidence type="ECO:0000313" key="2">
    <source>
        <dbReference type="EMBL" id="KAJ0223493.1"/>
    </source>
</evidence>
<organism evidence="2 3">
    <name type="scientific">Lactuca sativa</name>
    <name type="common">Garden lettuce</name>
    <dbReference type="NCBI Taxonomy" id="4236"/>
    <lineage>
        <taxon>Eukaryota</taxon>
        <taxon>Viridiplantae</taxon>
        <taxon>Streptophyta</taxon>
        <taxon>Embryophyta</taxon>
        <taxon>Tracheophyta</taxon>
        <taxon>Spermatophyta</taxon>
        <taxon>Magnoliopsida</taxon>
        <taxon>eudicotyledons</taxon>
        <taxon>Gunneridae</taxon>
        <taxon>Pentapetalae</taxon>
        <taxon>asterids</taxon>
        <taxon>campanulids</taxon>
        <taxon>Asterales</taxon>
        <taxon>Asteraceae</taxon>
        <taxon>Cichorioideae</taxon>
        <taxon>Cichorieae</taxon>
        <taxon>Lactucinae</taxon>
        <taxon>Lactuca</taxon>
    </lineage>
</organism>
<name>A0A9R1WJZ5_LACSA</name>
<evidence type="ECO:0000256" key="1">
    <source>
        <dbReference type="SAM" id="Coils"/>
    </source>
</evidence>
<protein>
    <submittedName>
        <fullName evidence="2">Uncharacterized protein</fullName>
    </submittedName>
</protein>
<reference evidence="2 3" key="1">
    <citation type="journal article" date="2017" name="Nat. Commun.">
        <title>Genome assembly with in vitro proximity ligation data and whole-genome triplication in lettuce.</title>
        <authorList>
            <person name="Reyes-Chin-Wo S."/>
            <person name="Wang Z."/>
            <person name="Yang X."/>
            <person name="Kozik A."/>
            <person name="Arikit S."/>
            <person name="Song C."/>
            <person name="Xia L."/>
            <person name="Froenicke L."/>
            <person name="Lavelle D.O."/>
            <person name="Truco M.J."/>
            <person name="Xia R."/>
            <person name="Zhu S."/>
            <person name="Xu C."/>
            <person name="Xu H."/>
            <person name="Xu X."/>
            <person name="Cox K."/>
            <person name="Korf I."/>
            <person name="Meyers B.C."/>
            <person name="Michelmore R.W."/>
        </authorList>
    </citation>
    <scope>NUCLEOTIDE SEQUENCE [LARGE SCALE GENOMIC DNA]</scope>
    <source>
        <strain evidence="3">cv. Salinas</strain>
        <tissue evidence="2">Seedlings</tissue>
    </source>
</reference>
<keyword evidence="1" id="KW-0175">Coiled coil</keyword>